<organism evidence="2 3">
    <name type="scientific">Luteolibacter soli</name>
    <dbReference type="NCBI Taxonomy" id="3135280"/>
    <lineage>
        <taxon>Bacteria</taxon>
        <taxon>Pseudomonadati</taxon>
        <taxon>Verrucomicrobiota</taxon>
        <taxon>Verrucomicrobiia</taxon>
        <taxon>Verrucomicrobiales</taxon>
        <taxon>Verrucomicrobiaceae</taxon>
        <taxon>Luteolibacter</taxon>
    </lineage>
</organism>
<reference evidence="2 3" key="1">
    <citation type="submission" date="2024-04" db="EMBL/GenBank/DDBJ databases">
        <title>Luteolibacter sp. isolated from soil.</title>
        <authorList>
            <person name="An J."/>
        </authorList>
    </citation>
    <scope>NUCLEOTIDE SEQUENCE [LARGE SCALE GENOMIC DNA]</scope>
    <source>
        <strain evidence="2 3">Y139</strain>
    </source>
</reference>
<evidence type="ECO:0000313" key="2">
    <source>
        <dbReference type="EMBL" id="MEK7953666.1"/>
    </source>
</evidence>
<evidence type="ECO:0000313" key="3">
    <source>
        <dbReference type="Proteomes" id="UP001371305"/>
    </source>
</evidence>
<comment type="caution">
    <text evidence="2">The sequence shown here is derived from an EMBL/GenBank/DDBJ whole genome shotgun (WGS) entry which is preliminary data.</text>
</comment>
<dbReference type="InterPro" id="IPR008979">
    <property type="entry name" value="Galactose-bd-like_sf"/>
</dbReference>
<dbReference type="SUPFAM" id="SSF49785">
    <property type="entry name" value="Galactose-binding domain-like"/>
    <property type="match status" value="1"/>
</dbReference>
<keyword evidence="3" id="KW-1185">Reference proteome</keyword>
<sequence length="59" mass="6276">MKSILMLLALAASTEACSDAGAGMNVGWINAGKWLAYDIYVTSIGAEARGYYRLAFLAD</sequence>
<feature type="signal peptide" evidence="1">
    <location>
        <begin position="1"/>
        <end position="18"/>
    </location>
</feature>
<dbReference type="Proteomes" id="UP001371305">
    <property type="component" value="Unassembled WGS sequence"/>
</dbReference>
<dbReference type="RefSeq" id="WP_341407433.1">
    <property type="nucleotide sequence ID" value="NZ_JBBUKT010000013.1"/>
</dbReference>
<name>A0ABU9B0X1_9BACT</name>
<dbReference type="EMBL" id="JBBUKT010000013">
    <property type="protein sequence ID" value="MEK7953666.1"/>
    <property type="molecule type" value="Genomic_DNA"/>
</dbReference>
<dbReference type="Gene3D" id="2.60.120.260">
    <property type="entry name" value="Galactose-binding domain-like"/>
    <property type="match status" value="1"/>
</dbReference>
<gene>
    <name evidence="2" type="ORF">WKV53_24335</name>
</gene>
<keyword evidence="1" id="KW-0732">Signal</keyword>
<protein>
    <submittedName>
        <fullName evidence="2">Uncharacterized protein</fullName>
    </submittedName>
</protein>
<proteinExistence type="predicted"/>
<feature type="chain" id="PRO_5046276818" evidence="1">
    <location>
        <begin position="19"/>
        <end position="59"/>
    </location>
</feature>
<accession>A0ABU9B0X1</accession>
<evidence type="ECO:0000256" key="1">
    <source>
        <dbReference type="SAM" id="SignalP"/>
    </source>
</evidence>